<name>A0AAU7N244_9FLAO</name>
<keyword evidence="2 6" id="KW-0032">Aminotransferase</keyword>
<organism evidence="6">
    <name type="scientific">Flagellimonas sp. MMG031</name>
    <dbReference type="NCBI Taxonomy" id="3158549"/>
    <lineage>
        <taxon>Bacteria</taxon>
        <taxon>Pseudomonadati</taxon>
        <taxon>Bacteroidota</taxon>
        <taxon>Flavobacteriia</taxon>
        <taxon>Flavobacteriales</taxon>
        <taxon>Flavobacteriaceae</taxon>
        <taxon>Flagellimonas</taxon>
    </lineage>
</organism>
<dbReference type="AlphaFoldDB" id="A0AAU7N244"/>
<dbReference type="Pfam" id="PF00155">
    <property type="entry name" value="Aminotran_1_2"/>
    <property type="match status" value="1"/>
</dbReference>
<evidence type="ECO:0000256" key="2">
    <source>
        <dbReference type="ARBA" id="ARBA00022576"/>
    </source>
</evidence>
<evidence type="ECO:0000256" key="1">
    <source>
        <dbReference type="ARBA" id="ARBA00007970"/>
    </source>
</evidence>
<evidence type="ECO:0000313" key="6">
    <source>
        <dbReference type="EMBL" id="XBQ23722.1"/>
    </source>
</evidence>
<dbReference type="EC" id="2.6.1.9" evidence="6"/>
<proteinExistence type="inferred from homology"/>
<dbReference type="PANTHER" id="PTHR43643">
    <property type="entry name" value="HISTIDINOL-PHOSPHATE AMINOTRANSFERASE 2"/>
    <property type="match status" value="1"/>
</dbReference>
<evidence type="ECO:0000259" key="5">
    <source>
        <dbReference type="Pfam" id="PF00155"/>
    </source>
</evidence>
<dbReference type="PANTHER" id="PTHR43643:SF3">
    <property type="entry name" value="HISTIDINOL-PHOSPHATE AMINOTRANSFERASE"/>
    <property type="match status" value="1"/>
</dbReference>
<dbReference type="SUPFAM" id="SSF53383">
    <property type="entry name" value="PLP-dependent transferases"/>
    <property type="match status" value="1"/>
</dbReference>
<comment type="similarity">
    <text evidence="1">Belongs to the class-II pyridoxal-phosphate-dependent aminotransferase family. Histidinol-phosphate aminotransferase subfamily.</text>
</comment>
<dbReference type="InterPro" id="IPR015421">
    <property type="entry name" value="PyrdxlP-dep_Trfase_major"/>
</dbReference>
<dbReference type="EMBL" id="CP157804">
    <property type="protein sequence ID" value="XBQ23722.1"/>
    <property type="molecule type" value="Genomic_DNA"/>
</dbReference>
<dbReference type="CDD" id="cd00609">
    <property type="entry name" value="AAT_like"/>
    <property type="match status" value="1"/>
</dbReference>
<dbReference type="KEGG" id="fld:ABNE31_02115"/>
<gene>
    <name evidence="6" type="ORF">ABNE31_02115</name>
</gene>
<protein>
    <submittedName>
        <fullName evidence="6">Histidinol-phosphate transaminase</fullName>
        <ecNumber evidence="6">2.6.1.9</ecNumber>
    </submittedName>
</protein>
<dbReference type="Gene3D" id="3.90.1150.10">
    <property type="entry name" value="Aspartate Aminotransferase, domain 1"/>
    <property type="match status" value="1"/>
</dbReference>
<dbReference type="InterPro" id="IPR015424">
    <property type="entry name" value="PyrdxlP-dep_Trfase"/>
</dbReference>
<keyword evidence="3 6" id="KW-0808">Transferase</keyword>
<evidence type="ECO:0000256" key="4">
    <source>
        <dbReference type="ARBA" id="ARBA00022898"/>
    </source>
</evidence>
<evidence type="ECO:0000256" key="3">
    <source>
        <dbReference type="ARBA" id="ARBA00022679"/>
    </source>
</evidence>
<dbReference type="GO" id="GO:0030170">
    <property type="term" value="F:pyridoxal phosphate binding"/>
    <property type="evidence" value="ECO:0007669"/>
    <property type="project" value="InterPro"/>
</dbReference>
<sequence>MGTTSTNINRRDWIRKSMLTAGGAMALPYIGLAERPKAPLTLDREGNAVYSPFFKEYLPKPDALFPELEAKLNANENPYGPSPMALEAFKSSASGGNRYAWRELFQLVDKIADFEGVESKNIMMGPGSSDLLEKTAMVFFMNGGNVVSADPAYMSLIQVAESVGASWKPVPLKDDWSHDLKAMEEAIDDDTKLVYICNPNNPTGSMTDHKELVDFCSRVSERVPVFVDEAYLWFLDEGAKKSMVSLVNEGKDVIIARTFSKIHGMAGLRVGYIVALEETLNRLQKITRGGMGISLPSVYAAMAAMDDAAFLEKSRNLNAECREYVYQSLEKMGITSYVPSSTSFIIFPIEMEGRAFLEQMTELKVGVRAFQFMDQNWCRVSMGTMDEMKTFTAALDKVLA</sequence>
<dbReference type="InterPro" id="IPR015422">
    <property type="entry name" value="PyrdxlP-dep_Trfase_small"/>
</dbReference>
<dbReference type="GO" id="GO:0004400">
    <property type="term" value="F:histidinol-phosphate transaminase activity"/>
    <property type="evidence" value="ECO:0007669"/>
    <property type="project" value="UniProtKB-EC"/>
</dbReference>
<dbReference type="InterPro" id="IPR050106">
    <property type="entry name" value="HistidinolP_aminotransfase"/>
</dbReference>
<keyword evidence="4" id="KW-0663">Pyridoxal phosphate</keyword>
<dbReference type="Gene3D" id="3.40.640.10">
    <property type="entry name" value="Type I PLP-dependent aspartate aminotransferase-like (Major domain)"/>
    <property type="match status" value="1"/>
</dbReference>
<dbReference type="InterPro" id="IPR004839">
    <property type="entry name" value="Aminotransferase_I/II_large"/>
</dbReference>
<reference evidence="6" key="1">
    <citation type="submission" date="2024-05" db="EMBL/GenBank/DDBJ databases">
        <title>Draft Genome Sequences of Flagellimonas sp. MMG031 and Marinobacter sp. MMG032 Isolated from the dinoflagellate Symbiodinium pilosum.</title>
        <authorList>
            <person name="Shikuma N.J."/>
            <person name="Farrell M.V."/>
        </authorList>
    </citation>
    <scope>NUCLEOTIDE SEQUENCE</scope>
    <source>
        <strain evidence="6">MMG031</strain>
    </source>
</reference>
<accession>A0AAU7N244</accession>
<dbReference type="RefSeq" id="WP_349352189.1">
    <property type="nucleotide sequence ID" value="NZ_CP157804.1"/>
</dbReference>
<feature type="domain" description="Aminotransferase class I/classII large" evidence="5">
    <location>
        <begin position="71"/>
        <end position="394"/>
    </location>
</feature>